<feature type="compositionally biased region" description="Basic residues" evidence="2">
    <location>
        <begin position="14"/>
        <end position="24"/>
    </location>
</feature>
<dbReference type="InterPro" id="IPR010095">
    <property type="entry name" value="Cas12f1-like_TNB"/>
</dbReference>
<evidence type="ECO:0000256" key="2">
    <source>
        <dbReference type="SAM" id="MobiDB-lite"/>
    </source>
</evidence>
<dbReference type="AlphaFoldDB" id="A0A4S8QHE0"/>
<dbReference type="EMBL" id="STGY01000060">
    <property type="protein sequence ID" value="THV40104.1"/>
    <property type="molecule type" value="Genomic_DNA"/>
</dbReference>
<dbReference type="NCBIfam" id="NF040570">
    <property type="entry name" value="guided_TnpB"/>
    <property type="match status" value="1"/>
</dbReference>
<dbReference type="RefSeq" id="WP_136535619.1">
    <property type="nucleotide sequence ID" value="NZ_STGY01000060.1"/>
</dbReference>
<dbReference type="InterPro" id="IPR051399">
    <property type="entry name" value="RNA-guided_DNA_endo/Transpos"/>
</dbReference>
<dbReference type="Pfam" id="PF07282">
    <property type="entry name" value="Cas12f1-like_TNB"/>
    <property type="match status" value="1"/>
</dbReference>
<name>A0A4S8QHE0_9ACTN</name>
<keyword evidence="5" id="KW-1185">Reference proteome</keyword>
<sequence length="183" mass="19706">MAKVRAELQAKATKSAKRKLKARSRREARAVKDQNHRTAKQLVTSAERTGRGIGMEDLAGIRDRVRLTAAQRGELNSWSFHQLQAFITYKAKRAGVPVVVIDARHTSRRCPLCGHTAKANRPARDDFACVGCGLAGAADQVAAVNVRDHARTTWAFVNTPNVADTPRPAAGTSDKPPASTGGS</sequence>
<dbReference type="NCBIfam" id="TIGR01766">
    <property type="entry name" value="IS200/IS605 family accessory protein TnpB-like domain"/>
    <property type="match status" value="1"/>
</dbReference>
<evidence type="ECO:0000256" key="1">
    <source>
        <dbReference type="ARBA" id="ARBA00023125"/>
    </source>
</evidence>
<dbReference type="GO" id="GO:0003677">
    <property type="term" value="F:DNA binding"/>
    <property type="evidence" value="ECO:0007669"/>
    <property type="project" value="UniProtKB-KW"/>
</dbReference>
<feature type="region of interest" description="Disordered" evidence="2">
    <location>
        <begin position="159"/>
        <end position="183"/>
    </location>
</feature>
<dbReference type="Proteomes" id="UP000308760">
    <property type="component" value="Unassembled WGS sequence"/>
</dbReference>
<reference evidence="4 5" key="2">
    <citation type="submission" date="2019-05" db="EMBL/GenBank/DDBJ databases">
        <title>Glycomyces buryatensis sp. nov.</title>
        <authorList>
            <person name="Nikitina E."/>
        </authorList>
    </citation>
    <scope>NUCLEOTIDE SEQUENCE [LARGE SCALE GENOMIC DNA]</scope>
    <source>
        <strain evidence="4 5">18</strain>
    </source>
</reference>
<evidence type="ECO:0000313" key="4">
    <source>
        <dbReference type="EMBL" id="THV40104.1"/>
    </source>
</evidence>
<comment type="caution">
    <text evidence="4">The sequence shown here is derived from an EMBL/GenBank/DDBJ whole genome shotgun (WGS) entry which is preliminary data.</text>
</comment>
<keyword evidence="1" id="KW-0238">DNA-binding</keyword>
<evidence type="ECO:0000259" key="3">
    <source>
        <dbReference type="Pfam" id="PF07282"/>
    </source>
</evidence>
<organism evidence="4 5">
    <name type="scientific">Glycomyces buryatensis</name>
    <dbReference type="NCBI Taxonomy" id="2570927"/>
    <lineage>
        <taxon>Bacteria</taxon>
        <taxon>Bacillati</taxon>
        <taxon>Actinomycetota</taxon>
        <taxon>Actinomycetes</taxon>
        <taxon>Glycomycetales</taxon>
        <taxon>Glycomycetaceae</taxon>
        <taxon>Glycomyces</taxon>
    </lineage>
</organism>
<protein>
    <recommendedName>
        <fullName evidence="3">Cas12f1-like TNB domain-containing protein</fullName>
    </recommendedName>
</protein>
<accession>A0A4S8QHE0</accession>
<feature type="domain" description="Cas12f1-like TNB" evidence="3">
    <location>
        <begin position="80"/>
        <end position="146"/>
    </location>
</feature>
<evidence type="ECO:0000313" key="5">
    <source>
        <dbReference type="Proteomes" id="UP000308760"/>
    </source>
</evidence>
<reference evidence="5" key="1">
    <citation type="submission" date="2019-04" db="EMBL/GenBank/DDBJ databases">
        <title>Nocardioides xinjiangensis sp. nov.</title>
        <authorList>
            <person name="Liu S."/>
        </authorList>
    </citation>
    <scope>NUCLEOTIDE SEQUENCE [LARGE SCALE GENOMIC DNA]</scope>
    <source>
        <strain evidence="5">18</strain>
    </source>
</reference>
<proteinExistence type="predicted"/>
<dbReference type="OrthoDB" id="4278026at2"/>
<dbReference type="PANTHER" id="PTHR30405">
    <property type="entry name" value="TRANSPOSASE"/>
    <property type="match status" value="1"/>
</dbReference>
<gene>
    <name evidence="4" type="ORF">FAB82_16410</name>
</gene>
<feature type="region of interest" description="Disordered" evidence="2">
    <location>
        <begin position="1"/>
        <end position="38"/>
    </location>
</feature>
<dbReference type="PANTHER" id="PTHR30405:SF11">
    <property type="entry name" value="RNA-GUIDED DNA ENDONUCLEASE RV2885C-RELATED"/>
    <property type="match status" value="1"/>
</dbReference>
<feature type="compositionally biased region" description="Basic and acidic residues" evidence="2">
    <location>
        <begin position="25"/>
        <end position="36"/>
    </location>
</feature>